<dbReference type="InterPro" id="IPR051191">
    <property type="entry name" value="DCAF12"/>
</dbReference>
<keyword evidence="1" id="KW-0677">Repeat</keyword>
<feature type="region of interest" description="Disordered" evidence="2">
    <location>
        <begin position="54"/>
        <end position="163"/>
    </location>
</feature>
<evidence type="ECO:0000313" key="5">
    <source>
        <dbReference type="RefSeq" id="XP_065647282.1"/>
    </source>
</evidence>
<evidence type="ECO:0000313" key="4">
    <source>
        <dbReference type="Proteomes" id="UP001652625"/>
    </source>
</evidence>
<dbReference type="Pfam" id="PF13271">
    <property type="entry name" value="DUF4062"/>
    <property type="match status" value="1"/>
</dbReference>
<evidence type="ECO:0000259" key="3">
    <source>
        <dbReference type="Pfam" id="PF13271"/>
    </source>
</evidence>
<name>A0ABM4BE96_HYDVU</name>
<dbReference type="RefSeq" id="XP_065647283.1">
    <property type="nucleotide sequence ID" value="XM_065791211.1"/>
</dbReference>
<feature type="domain" description="DUF4062" evidence="3">
    <location>
        <begin position="209"/>
        <end position="302"/>
    </location>
</feature>
<dbReference type="InterPro" id="IPR027417">
    <property type="entry name" value="P-loop_NTPase"/>
</dbReference>
<dbReference type="PANTHER" id="PTHR19860">
    <property type="entry name" value="DDB1- AND CUL4-ASSOCIATED FACTOR 12-RELATED"/>
    <property type="match status" value="1"/>
</dbReference>
<dbReference type="GeneID" id="105847811"/>
<gene>
    <name evidence="5 6" type="primary">LOC105847811</name>
</gene>
<dbReference type="PANTHER" id="PTHR19860:SF42">
    <property type="entry name" value="RING-TYPE DOMAIN-CONTAINING PROTEIN"/>
    <property type="match status" value="1"/>
</dbReference>
<dbReference type="SUPFAM" id="SSF52540">
    <property type="entry name" value="P-loop containing nucleoside triphosphate hydrolases"/>
    <property type="match status" value="1"/>
</dbReference>
<feature type="compositionally biased region" description="Basic and acidic residues" evidence="2">
    <location>
        <begin position="66"/>
        <end position="82"/>
    </location>
</feature>
<feature type="compositionally biased region" description="Basic and acidic residues" evidence="2">
    <location>
        <begin position="141"/>
        <end position="163"/>
    </location>
</feature>
<protein>
    <submittedName>
        <fullName evidence="5 6">Telomerase protein component 1 isoform X3</fullName>
    </submittedName>
</protein>
<keyword evidence="4" id="KW-1185">Reference proteome</keyword>
<dbReference type="Proteomes" id="UP001652625">
    <property type="component" value="Chromosome 02"/>
</dbReference>
<dbReference type="InterPro" id="IPR025139">
    <property type="entry name" value="DUF4062"/>
</dbReference>
<dbReference type="RefSeq" id="XP_065647282.1">
    <property type="nucleotide sequence ID" value="XM_065791210.1"/>
</dbReference>
<feature type="compositionally biased region" description="Polar residues" evidence="2">
    <location>
        <begin position="54"/>
        <end position="65"/>
    </location>
</feature>
<dbReference type="Gene3D" id="3.40.50.300">
    <property type="entry name" value="P-loop containing nucleotide triphosphate hydrolases"/>
    <property type="match status" value="1"/>
</dbReference>
<evidence type="ECO:0000256" key="1">
    <source>
        <dbReference type="ARBA" id="ARBA00022737"/>
    </source>
</evidence>
<feature type="compositionally biased region" description="Basic and acidic residues" evidence="2">
    <location>
        <begin position="105"/>
        <end position="126"/>
    </location>
</feature>
<organism evidence="4 5">
    <name type="scientific">Hydra vulgaris</name>
    <name type="common">Hydra</name>
    <name type="synonym">Hydra attenuata</name>
    <dbReference type="NCBI Taxonomy" id="6087"/>
    <lineage>
        <taxon>Eukaryota</taxon>
        <taxon>Metazoa</taxon>
        <taxon>Cnidaria</taxon>
        <taxon>Hydrozoa</taxon>
        <taxon>Hydroidolina</taxon>
        <taxon>Anthoathecata</taxon>
        <taxon>Aplanulata</taxon>
        <taxon>Hydridae</taxon>
        <taxon>Hydra</taxon>
    </lineage>
</organism>
<evidence type="ECO:0000256" key="2">
    <source>
        <dbReference type="SAM" id="MobiDB-lite"/>
    </source>
</evidence>
<proteinExistence type="predicted"/>
<sequence length="964" mass="110375">MGCVLSKNGHYESFQSNDTSMINVNKNTECFQKDFPNQDVDGKEVDSDSIINTEYSQKDFSNQNVDGKEVDSNSIKNKEYTQKDFPNQDVDEKKVDSDSIQNKEYSQKDFPNHDVDERKADSDSIKNGDCSLRNVENQNNDIKEAESSVQATDDKQEKKLEHVEQSQSSLDIIDASWIEIDSSISKMSLLRSNQINVESEAKSGWKVIRLFISSTFADFHEEREVLIKKVVPELREWCEQRQVHLIECDLRWGVPKNTDSKDTISTCLDEVSRCIKETNGHPFFLNMLSERYGWIPKKEDLSDELISAYNWVFPLSITHMEILCAALRTNSRNSLFMIRDEESLAGIPDSFSFSFIDTQELSKLSLQRLKKELKKRFPDKTYSYKSKIVGVDTSTGLQKLRFSELDEFASVITKYYKERIEEYAPFVKEIVDNSAFQQHAFIQKKGSLLVGREKEISNIMEFATSGEKKCFLLIAEQGSGKSSLIAASVLQLSQKQIPCLYNFSSSTPGSTESLQVMLYFIQQLSAQLNKPSPENMTGYENILNVFHNLLKEICVEKKGFTIVLDAVNQFEDEAGQSCSWLPLPSDDLDIRYLISCTPDFGNGYSSINEKFQNQSEIMHLQGFTTEHRIKLVQLLFGRYNKKLDPEQLDLLVSSEGSSSPLWLALACEELRVFGVFERVTERIKELPSTIDSLISFILKRIITEDDTNKIEKTLCYLACSAHNLAEMELLHLLGDENGDTLPMFQWVKIRRQIKPFLLNTGSENCEFYSFFHSSAKQVVFQTFLQEENKNKEHHKELGTYFLKHGANDYRTASAIVFHFKKSGMTEEIISFLRKDVRSQQISDVERSRIFSGLRCGNFIQPGNNPFKHPVHCCNICSLRAKSLSQKPLPSKDLCIVCGGFRPWKNNDTQAFLCQQHKQFTAPDTDKCYLCGKVIFLKQSAAMYEKCYCCTMCSVNKRCIALSRK</sequence>
<accession>A0ABM4BE96</accession>
<reference evidence="4 5" key="1">
    <citation type="submission" date="2025-05" db="UniProtKB">
        <authorList>
            <consortium name="RefSeq"/>
        </authorList>
    </citation>
    <scope>NUCLEOTIDE SEQUENCE [LARGE SCALE GENOMIC DNA]</scope>
</reference>
<evidence type="ECO:0000313" key="6">
    <source>
        <dbReference type="RefSeq" id="XP_065647283.1"/>
    </source>
</evidence>